<dbReference type="EMBL" id="JACHGG010000019">
    <property type="protein sequence ID" value="MBB6061551.1"/>
    <property type="molecule type" value="Genomic_DNA"/>
</dbReference>
<comment type="caution">
    <text evidence="2">The sequence shown here is derived from an EMBL/GenBank/DDBJ whole genome shotgun (WGS) entry which is preliminary data.</text>
</comment>
<dbReference type="RefSeq" id="WP_183405614.1">
    <property type="nucleotide sequence ID" value="NZ_JACHGG010000019.1"/>
</dbReference>
<dbReference type="AlphaFoldDB" id="A0A7W9WEJ6"/>
<proteinExistence type="predicted"/>
<gene>
    <name evidence="2" type="ORF">HNQ93_004432</name>
</gene>
<accession>A0A7W9WEJ6</accession>
<keyword evidence="1" id="KW-0812">Transmembrane</keyword>
<name>A0A7W9WEJ6_9BACT</name>
<feature type="transmembrane region" description="Helical" evidence="1">
    <location>
        <begin position="12"/>
        <end position="31"/>
    </location>
</feature>
<keyword evidence="1" id="KW-0472">Membrane</keyword>
<evidence type="ECO:0000313" key="2">
    <source>
        <dbReference type="EMBL" id="MBB6061551.1"/>
    </source>
</evidence>
<sequence length="248" mass="27900">MSKKQGYLHHHLIVLSFSMLALALSLSIFYGQPTAAVVDYRSNKASVWCNLECEQGYTMLPIQPDTCVPPSYLHKAYALVEKVITQQEGWLNFGYANSGGFNSIEQYRRQGAIRIIPMAYLPVQQFLRYQPGDNLVPTIHWDTLHFQAFAYKGRKPIGHLAFSTSPDTAHVSFSCGSVKKANIQRYLPIYGRYLFLNVTLGAYCVLANGTMRVLNLRTGELQSVDAWMQAQGGLEAVKKRIADYYSEG</sequence>
<organism evidence="2 3">
    <name type="scientific">Hymenobacter luteus</name>
    <dbReference type="NCBI Taxonomy" id="1411122"/>
    <lineage>
        <taxon>Bacteria</taxon>
        <taxon>Pseudomonadati</taxon>
        <taxon>Bacteroidota</taxon>
        <taxon>Cytophagia</taxon>
        <taxon>Cytophagales</taxon>
        <taxon>Hymenobacteraceae</taxon>
        <taxon>Hymenobacter</taxon>
    </lineage>
</organism>
<evidence type="ECO:0000313" key="3">
    <source>
        <dbReference type="Proteomes" id="UP000532746"/>
    </source>
</evidence>
<keyword evidence="3" id="KW-1185">Reference proteome</keyword>
<keyword evidence="1" id="KW-1133">Transmembrane helix</keyword>
<protein>
    <submittedName>
        <fullName evidence="2">Uncharacterized protein</fullName>
    </submittedName>
</protein>
<evidence type="ECO:0000256" key="1">
    <source>
        <dbReference type="SAM" id="Phobius"/>
    </source>
</evidence>
<dbReference type="Proteomes" id="UP000532746">
    <property type="component" value="Unassembled WGS sequence"/>
</dbReference>
<reference evidence="2 3" key="1">
    <citation type="submission" date="2020-08" db="EMBL/GenBank/DDBJ databases">
        <title>Genomic Encyclopedia of Type Strains, Phase IV (KMG-IV): sequencing the most valuable type-strain genomes for metagenomic binning, comparative biology and taxonomic classification.</title>
        <authorList>
            <person name="Goeker M."/>
        </authorList>
    </citation>
    <scope>NUCLEOTIDE SEQUENCE [LARGE SCALE GENOMIC DNA]</scope>
    <source>
        <strain evidence="2 3">DSM 26718</strain>
    </source>
</reference>